<gene>
    <name evidence="5" type="ORF">PSNMU_V1.4_AUG-EV-PASAV3_0073260</name>
</gene>
<dbReference type="OrthoDB" id="10264196at2759"/>
<evidence type="ECO:0000313" key="5">
    <source>
        <dbReference type="EMBL" id="VEU40427.1"/>
    </source>
</evidence>
<proteinExistence type="inferred from homology"/>
<dbReference type="InterPro" id="IPR001608">
    <property type="entry name" value="Ala_racemase_N"/>
</dbReference>
<dbReference type="PROSITE" id="PS01211">
    <property type="entry name" value="UPF0001"/>
    <property type="match status" value="1"/>
</dbReference>
<dbReference type="PANTHER" id="PTHR10146:SF14">
    <property type="entry name" value="PYRIDOXAL PHOSPHATE HOMEOSTASIS PROTEIN"/>
    <property type="match status" value="1"/>
</dbReference>
<name>A0A448ZEG4_9STRA</name>
<dbReference type="InterPro" id="IPR029066">
    <property type="entry name" value="PLP-binding_barrel"/>
</dbReference>
<protein>
    <recommendedName>
        <fullName evidence="2">Pyridoxal phosphate homeostasis protein</fullName>
        <shortName evidence="2">PLP homeostasis protein</shortName>
    </recommendedName>
</protein>
<dbReference type="Pfam" id="PF01168">
    <property type="entry name" value="Ala_racemase_N"/>
    <property type="match status" value="1"/>
</dbReference>
<dbReference type="PANTHER" id="PTHR10146">
    <property type="entry name" value="PROLINE SYNTHETASE CO-TRANSCRIBED BACTERIAL HOMOLOG PROTEIN"/>
    <property type="match status" value="1"/>
</dbReference>
<dbReference type="InterPro" id="IPR011078">
    <property type="entry name" value="PyrdxlP_homeostasis"/>
</dbReference>
<comment type="similarity">
    <text evidence="2 3">Belongs to the pyridoxal phosphate-binding protein YggS/PROSC family.</text>
</comment>
<comment type="function">
    <text evidence="2">Pyridoxal 5'-phosphate (PLP)-binding protein, which may be involved in intracellular homeostatic regulation of pyridoxal 5'-phosphate (PLP), the active form of vitamin B6.</text>
</comment>
<dbReference type="EMBL" id="CAACVS010000280">
    <property type="protein sequence ID" value="VEU40427.1"/>
    <property type="molecule type" value="Genomic_DNA"/>
</dbReference>
<dbReference type="Proteomes" id="UP000291116">
    <property type="component" value="Unassembled WGS sequence"/>
</dbReference>
<sequence>MLSVTARRSVVSSFVASSSHQFLGSRPVAATHRSFRVSSSSSRMNSSSVAVEDGVDIEGNLRHVRGSIEAACESAGRPVDSVRLVAVSKTKPFSYIQEAYYKCGQKVFGENYAQELEEKAKEMGADENYQRDISWHFIGGLQSNKAAKLVKNVVPYGKLVVETVNSEKVANKLDNAMANNFPEDDTPPLDVFVQVNTSGEASKSGVSVDESIDLSKHIAENCKRLNLKGVMTIGAPGDVDCLEQLGICREKVAEALSLETGDLELSMGMSGDYETAIAKGSTNVRVGSTIFGQRDYSNKA</sequence>
<organism evidence="5 6">
    <name type="scientific">Pseudo-nitzschia multistriata</name>
    <dbReference type="NCBI Taxonomy" id="183589"/>
    <lineage>
        <taxon>Eukaryota</taxon>
        <taxon>Sar</taxon>
        <taxon>Stramenopiles</taxon>
        <taxon>Ochrophyta</taxon>
        <taxon>Bacillariophyta</taxon>
        <taxon>Bacillariophyceae</taxon>
        <taxon>Bacillariophycidae</taxon>
        <taxon>Bacillariales</taxon>
        <taxon>Bacillariaceae</taxon>
        <taxon>Pseudo-nitzschia</taxon>
    </lineage>
</organism>
<keyword evidence="6" id="KW-1185">Reference proteome</keyword>
<dbReference type="NCBIfam" id="TIGR00044">
    <property type="entry name" value="YggS family pyridoxal phosphate-dependent enzyme"/>
    <property type="match status" value="1"/>
</dbReference>
<dbReference type="Gene3D" id="3.20.20.10">
    <property type="entry name" value="Alanine racemase"/>
    <property type="match status" value="1"/>
</dbReference>
<dbReference type="CDD" id="cd06822">
    <property type="entry name" value="PLPDE_III_YBL036c_euk"/>
    <property type="match status" value="1"/>
</dbReference>
<evidence type="ECO:0000256" key="3">
    <source>
        <dbReference type="RuleBase" id="RU004514"/>
    </source>
</evidence>
<dbReference type="AlphaFoldDB" id="A0A448ZEG4"/>
<evidence type="ECO:0000259" key="4">
    <source>
        <dbReference type="Pfam" id="PF01168"/>
    </source>
</evidence>
<evidence type="ECO:0000256" key="1">
    <source>
        <dbReference type="ARBA" id="ARBA00022898"/>
    </source>
</evidence>
<dbReference type="GO" id="GO:0030170">
    <property type="term" value="F:pyridoxal phosphate binding"/>
    <property type="evidence" value="ECO:0007669"/>
    <property type="project" value="UniProtKB-UniRule"/>
</dbReference>
<keyword evidence="1 2" id="KW-0663">Pyridoxal phosphate</keyword>
<dbReference type="FunFam" id="3.20.20.10:FF:000018">
    <property type="entry name" value="Pyridoxal phosphate homeostasis protein"/>
    <property type="match status" value="1"/>
</dbReference>
<accession>A0A448ZEG4</accession>
<dbReference type="HAMAP" id="MF_02087">
    <property type="entry name" value="PLP_homeostasis"/>
    <property type="match status" value="1"/>
</dbReference>
<feature type="domain" description="Alanine racemase N-terminal" evidence="4">
    <location>
        <begin position="78"/>
        <end position="294"/>
    </location>
</feature>
<feature type="modified residue" description="N6-(pyridoxal phosphate)lysine" evidence="2">
    <location>
        <position position="89"/>
    </location>
</feature>
<evidence type="ECO:0000313" key="6">
    <source>
        <dbReference type="Proteomes" id="UP000291116"/>
    </source>
</evidence>
<reference evidence="5 6" key="1">
    <citation type="submission" date="2019-01" db="EMBL/GenBank/DDBJ databases">
        <authorList>
            <person name="Ferrante I. M."/>
        </authorList>
    </citation>
    <scope>NUCLEOTIDE SEQUENCE [LARGE SCALE GENOMIC DNA]</scope>
    <source>
        <strain evidence="5 6">B856</strain>
    </source>
</reference>
<dbReference type="SUPFAM" id="SSF51419">
    <property type="entry name" value="PLP-binding barrel"/>
    <property type="match status" value="1"/>
</dbReference>
<evidence type="ECO:0000256" key="2">
    <source>
        <dbReference type="HAMAP-Rule" id="MF_03225"/>
    </source>
</evidence>